<organism evidence="1 2">
    <name type="scientific">Schistocephalus solidus</name>
    <name type="common">Tapeworm</name>
    <dbReference type="NCBI Taxonomy" id="70667"/>
    <lineage>
        <taxon>Eukaryota</taxon>
        <taxon>Metazoa</taxon>
        <taxon>Spiralia</taxon>
        <taxon>Lophotrochozoa</taxon>
        <taxon>Platyhelminthes</taxon>
        <taxon>Cestoda</taxon>
        <taxon>Eucestoda</taxon>
        <taxon>Diphyllobothriidea</taxon>
        <taxon>Diphyllobothriidae</taxon>
        <taxon>Schistocephalus</taxon>
    </lineage>
</organism>
<accession>A0A3P7C4B8</accession>
<dbReference type="AlphaFoldDB" id="A0A3P7C4B8"/>
<name>A0A3P7C4B8_SCHSO</name>
<gene>
    <name evidence="1" type="ORF">SSLN_LOCUS6717</name>
</gene>
<dbReference type="OrthoDB" id="5538672at2759"/>
<dbReference type="Proteomes" id="UP000275846">
    <property type="component" value="Unassembled WGS sequence"/>
</dbReference>
<reference evidence="1 2" key="1">
    <citation type="submission" date="2018-11" db="EMBL/GenBank/DDBJ databases">
        <authorList>
            <consortium name="Pathogen Informatics"/>
        </authorList>
    </citation>
    <scope>NUCLEOTIDE SEQUENCE [LARGE SCALE GENOMIC DNA]</scope>
    <source>
        <strain evidence="1 2">NST_G2</strain>
    </source>
</reference>
<dbReference type="EMBL" id="UYSU01033823">
    <property type="protein sequence ID" value="VDL93102.1"/>
    <property type="molecule type" value="Genomic_DNA"/>
</dbReference>
<evidence type="ECO:0000313" key="2">
    <source>
        <dbReference type="Proteomes" id="UP000275846"/>
    </source>
</evidence>
<sequence>MSGEVSIPEAERDRAIRAGTLRAVNEYQRRRRRRKKQPTLKDIEKKHFLQLLQRDKMEEERNRVGWRTTLGYGPTSEETRLAILKQRLSMTSLQDPETACDRDPSAWRPVVEVGQYNSWLEEPTTFDFYQLKVAAQRRDWRRQEAAIHRFRAAVAKVVQRRRAERLLQRLAKLASSMNQPEEAEMTRQEEDHLLDELIGRPTRELPSWGLETSVYETKLFPITSKPSWETDEGELEVCLRELNSTVSRVISDRAPSIVGDQKRKQYPLLEEPFWLAESFTPFDVLEGRELAMWPLPEAALHRRLSEWMQENRPDAPNRTCVQLKSAPRTDDREEVDFPKEQLIPVDPKFTKIGDPLSMPAYLTEPVPEALTGGIPLIALYPVDYINTHLTTTNAVFDEVDMIDNQPSGDSSSDWDQPMYALATEPLEIDFSSLALLSNPDLTIDESEALRTYAAAAKTKAEALELSSAEIDEDALYQQVTQECVGQLSNFFENCPSIRQLLSDEMLENIDSVLDTKKKRLKDTNGHM</sequence>
<keyword evidence="2" id="KW-1185">Reference proteome</keyword>
<evidence type="ECO:0000313" key="1">
    <source>
        <dbReference type="EMBL" id="VDL93102.1"/>
    </source>
</evidence>
<proteinExistence type="predicted"/>
<protein>
    <submittedName>
        <fullName evidence="1">Uncharacterized protein</fullName>
    </submittedName>
</protein>